<gene>
    <name evidence="1" type="ORF">EV420DRAFT_513680</name>
</gene>
<reference evidence="1" key="1">
    <citation type="submission" date="2023-06" db="EMBL/GenBank/DDBJ databases">
        <authorList>
            <consortium name="Lawrence Berkeley National Laboratory"/>
            <person name="Ahrendt S."/>
            <person name="Sahu N."/>
            <person name="Indic B."/>
            <person name="Wong-Bajracharya J."/>
            <person name="Merenyi Z."/>
            <person name="Ke H.-M."/>
            <person name="Monk M."/>
            <person name="Kocsube S."/>
            <person name="Drula E."/>
            <person name="Lipzen A."/>
            <person name="Balint B."/>
            <person name="Henrissat B."/>
            <person name="Andreopoulos B."/>
            <person name="Martin F.M."/>
            <person name="Harder C.B."/>
            <person name="Rigling D."/>
            <person name="Ford K.L."/>
            <person name="Foster G.D."/>
            <person name="Pangilinan J."/>
            <person name="Papanicolaou A."/>
            <person name="Barry K."/>
            <person name="LaButti K."/>
            <person name="Viragh M."/>
            <person name="Koriabine M."/>
            <person name="Yan M."/>
            <person name="Riley R."/>
            <person name="Champramary S."/>
            <person name="Plett K.L."/>
            <person name="Tsai I.J."/>
            <person name="Slot J."/>
            <person name="Sipos G."/>
            <person name="Plett J."/>
            <person name="Nagy L.G."/>
            <person name="Grigoriev I.V."/>
        </authorList>
    </citation>
    <scope>NUCLEOTIDE SEQUENCE</scope>
    <source>
        <strain evidence="1">CCBAS 213</strain>
    </source>
</reference>
<evidence type="ECO:0000313" key="1">
    <source>
        <dbReference type="EMBL" id="KAK0457225.1"/>
    </source>
</evidence>
<dbReference type="Gene3D" id="3.80.10.10">
    <property type="entry name" value="Ribonuclease Inhibitor"/>
    <property type="match status" value="1"/>
</dbReference>
<comment type="caution">
    <text evidence="1">The sequence shown here is derived from an EMBL/GenBank/DDBJ whole genome shotgun (WGS) entry which is preliminary data.</text>
</comment>
<name>A0AA39K9Z5_ARMTA</name>
<keyword evidence="2" id="KW-1185">Reference proteome</keyword>
<dbReference type="AlphaFoldDB" id="A0AA39K9Z5"/>
<evidence type="ECO:0000313" key="2">
    <source>
        <dbReference type="Proteomes" id="UP001175211"/>
    </source>
</evidence>
<organism evidence="1 2">
    <name type="scientific">Armillaria tabescens</name>
    <name type="common">Ringless honey mushroom</name>
    <name type="synonym">Agaricus tabescens</name>
    <dbReference type="NCBI Taxonomy" id="1929756"/>
    <lineage>
        <taxon>Eukaryota</taxon>
        <taxon>Fungi</taxon>
        <taxon>Dikarya</taxon>
        <taxon>Basidiomycota</taxon>
        <taxon>Agaricomycotina</taxon>
        <taxon>Agaricomycetes</taxon>
        <taxon>Agaricomycetidae</taxon>
        <taxon>Agaricales</taxon>
        <taxon>Marasmiineae</taxon>
        <taxon>Physalacriaceae</taxon>
        <taxon>Desarmillaria</taxon>
    </lineage>
</organism>
<dbReference type="EMBL" id="JAUEPS010000022">
    <property type="protein sequence ID" value="KAK0457225.1"/>
    <property type="molecule type" value="Genomic_DNA"/>
</dbReference>
<protein>
    <submittedName>
        <fullName evidence="1">Uncharacterized protein</fullName>
    </submittedName>
</protein>
<proteinExistence type="predicted"/>
<dbReference type="SUPFAM" id="SSF52058">
    <property type="entry name" value="L domain-like"/>
    <property type="match status" value="1"/>
</dbReference>
<sequence length="279" mass="31788">MYSNGNIHEKNVLARITNLAHRWSKLEIQGRQYENFPPAFPALRTLTASYIFTGDVYFFDAPLLRTVRLGDSVALHSFVLPSHITHLSLSRLCVEDFPCLKLYPSLVELHFKSVHFYDGETPLTITHPTIRCLSVSGIYLLSFLILPALEDLRIQRSESNLYVVSAFLSQSGCSLKTLAIDVPCDDRLSGLLGTQPSLQGLSIMSHPHYRSLDLVYRRLACPDFLSNLERFRIIYADDLYPQAVHMIRARWYAPIRRLRNFVVVADSVKSSRTLEGDDQ</sequence>
<dbReference type="InterPro" id="IPR032675">
    <property type="entry name" value="LRR_dom_sf"/>
</dbReference>
<accession>A0AA39K9Z5</accession>
<dbReference type="Proteomes" id="UP001175211">
    <property type="component" value="Unassembled WGS sequence"/>
</dbReference>
<dbReference type="RefSeq" id="XP_060329540.1">
    <property type="nucleotide sequence ID" value="XM_060482420.1"/>
</dbReference>
<dbReference type="GeneID" id="85365968"/>